<evidence type="ECO:0000313" key="2">
    <source>
        <dbReference type="Proteomes" id="UP000504913"/>
    </source>
</evidence>
<organism evidence="1 2">
    <name type="scientific">uncultured phage_MedDCM-OCT-S37-C6</name>
    <dbReference type="NCBI Taxonomy" id="2740804"/>
    <lineage>
        <taxon>Viruses</taxon>
        <taxon>Duplodnaviria</taxon>
        <taxon>Heunggongvirae</taxon>
        <taxon>Uroviricota</taxon>
        <taxon>Caudoviricetes</taxon>
        <taxon>Autographivirales</taxon>
        <taxon>Oinezvirus</taxon>
        <taxon>Oinezvirus S37C6</taxon>
    </lineage>
</organism>
<proteinExistence type="predicted"/>
<dbReference type="RefSeq" id="YP_009777620.1">
    <property type="nucleotide sequence ID" value="NC_047700.1"/>
</dbReference>
<name>A0A6S4PM66_9CAUD</name>
<dbReference type="KEGG" id="vg:55412256"/>
<dbReference type="EMBL" id="AP013546">
    <property type="protein sequence ID" value="BAQ94364.1"/>
    <property type="molecule type" value="Genomic_DNA"/>
</dbReference>
<evidence type="ECO:0000313" key="1">
    <source>
        <dbReference type="EMBL" id="BAQ94364.1"/>
    </source>
</evidence>
<dbReference type="SUPFAM" id="SSF46785">
    <property type="entry name" value="Winged helix' DNA-binding domain"/>
    <property type="match status" value="1"/>
</dbReference>
<dbReference type="InterPro" id="IPR036388">
    <property type="entry name" value="WH-like_DNA-bd_sf"/>
</dbReference>
<dbReference type="GeneID" id="55412256"/>
<dbReference type="Gene3D" id="1.10.10.10">
    <property type="entry name" value="Winged helix-like DNA-binding domain superfamily/Winged helix DNA-binding domain"/>
    <property type="match status" value="1"/>
</dbReference>
<keyword evidence="2" id="KW-1185">Reference proteome</keyword>
<accession>A0A6S4PM66</accession>
<protein>
    <submittedName>
        <fullName evidence="1">Transcriptional regulators (MarR)</fullName>
    </submittedName>
</protein>
<sequence>MDLAQLERAFDVFGAMDPGTLPFHHAQVFLFIAQRESCTYREIEQRFAITNASASRCVNALSAHAKHKKKALGLVEVFIDPAEGRRYRVRLTKKGQGIKQQILNLPSNGHSHEPQHQQA</sequence>
<dbReference type="Proteomes" id="UP000504913">
    <property type="component" value="Segment"/>
</dbReference>
<reference evidence="1 2" key="1">
    <citation type="journal article" date="2013" name="PLoS Genet.">
        <title>Expanding the Marine Virosphere Using Metagenomics.</title>
        <authorList>
            <person name="Mizuno C.M."/>
            <person name="Rodriguez-Valera F."/>
            <person name="Kimes N.E."/>
            <person name="Ghai R."/>
        </authorList>
    </citation>
    <scope>NUCLEOTIDE SEQUENCE [LARGE SCALE GENOMIC DNA]</scope>
    <source>
        <strain evidence="1">UvMED-CGR-C79-MedDCM-OCT-S37-C6</strain>
    </source>
</reference>
<dbReference type="InterPro" id="IPR036390">
    <property type="entry name" value="WH_DNA-bd_sf"/>
</dbReference>